<keyword evidence="1" id="KW-0812">Transmembrane</keyword>
<keyword evidence="3" id="KW-1185">Reference proteome</keyword>
<dbReference type="Proteomes" id="UP001167160">
    <property type="component" value="Unassembled WGS sequence"/>
</dbReference>
<sequence>MGRRPVAALAAVVLVAEAFGIVMLNWILGLAVQHQDMSLAGLDPDLMKTSTWANGVLIGIYLLVCAYFEGRCALTDKAPGRLPRIALISCAVVHAVIGAVTVGLVGWAAFALMMVTFGLVVFTLISYGEPREQAPAQATEPEPEPA</sequence>
<evidence type="ECO:0000313" key="2">
    <source>
        <dbReference type="EMBL" id="MCM2577874.1"/>
    </source>
</evidence>
<gene>
    <name evidence="2" type="ORF">M1E25_10990</name>
</gene>
<feature type="transmembrane region" description="Helical" evidence="1">
    <location>
        <begin position="7"/>
        <end position="32"/>
    </location>
</feature>
<keyword evidence="1" id="KW-0472">Membrane</keyword>
<evidence type="ECO:0000256" key="1">
    <source>
        <dbReference type="SAM" id="Phobius"/>
    </source>
</evidence>
<dbReference type="RefSeq" id="WP_251413344.1">
    <property type="nucleotide sequence ID" value="NZ_JAMQGM010000023.1"/>
</dbReference>
<keyword evidence="1" id="KW-1133">Transmembrane helix</keyword>
<proteinExistence type="predicted"/>
<dbReference type="EMBL" id="JAMQGM010000023">
    <property type="protein sequence ID" value="MCM2577874.1"/>
    <property type="molecule type" value="Genomic_DNA"/>
</dbReference>
<reference evidence="2" key="1">
    <citation type="journal article" date="2023" name="Int. J. Syst. Evol. Microbiol.">
        <title>Streptomyces meridianus sp. nov. isolated from brackish water of the Tagus estuary in Alcochete, Portugal.</title>
        <authorList>
            <person name="Santos J.D.N."/>
            <person name="Klimek D."/>
            <person name="Calusinska M."/>
            <person name="Lobo Da Cunha A."/>
            <person name="Catita J."/>
            <person name="Goncalves H."/>
            <person name="Gonzalez I."/>
            <person name="Reyes F."/>
            <person name="Lage O.M."/>
        </authorList>
    </citation>
    <scope>NUCLEOTIDE SEQUENCE</scope>
    <source>
        <strain evidence="2">MTZ3.1</strain>
    </source>
</reference>
<evidence type="ECO:0008006" key="4">
    <source>
        <dbReference type="Google" id="ProtNLM"/>
    </source>
</evidence>
<accession>A0ABT0X618</accession>
<feature type="transmembrane region" description="Helical" evidence="1">
    <location>
        <begin position="107"/>
        <end position="127"/>
    </location>
</feature>
<protein>
    <recommendedName>
        <fullName evidence="4">Integral membrane protein</fullName>
    </recommendedName>
</protein>
<name>A0ABT0X618_9ACTN</name>
<feature type="transmembrane region" description="Helical" evidence="1">
    <location>
        <begin position="52"/>
        <end position="70"/>
    </location>
</feature>
<comment type="caution">
    <text evidence="2">The sequence shown here is derived from an EMBL/GenBank/DDBJ whole genome shotgun (WGS) entry which is preliminary data.</text>
</comment>
<evidence type="ECO:0000313" key="3">
    <source>
        <dbReference type="Proteomes" id="UP001167160"/>
    </source>
</evidence>
<feature type="transmembrane region" description="Helical" evidence="1">
    <location>
        <begin position="82"/>
        <end position="101"/>
    </location>
</feature>
<organism evidence="2 3">
    <name type="scientific">Streptomyces meridianus</name>
    <dbReference type="NCBI Taxonomy" id="2938945"/>
    <lineage>
        <taxon>Bacteria</taxon>
        <taxon>Bacillati</taxon>
        <taxon>Actinomycetota</taxon>
        <taxon>Actinomycetes</taxon>
        <taxon>Kitasatosporales</taxon>
        <taxon>Streptomycetaceae</taxon>
        <taxon>Streptomyces</taxon>
    </lineage>
</organism>